<dbReference type="EMBL" id="VTEH01000021">
    <property type="protein sequence ID" value="TYR73174.1"/>
    <property type="molecule type" value="Genomic_DNA"/>
</dbReference>
<proteinExistence type="predicted"/>
<name>A0A5D4K773_9BACI</name>
<feature type="region of interest" description="Disordered" evidence="2">
    <location>
        <begin position="152"/>
        <end position="178"/>
    </location>
</feature>
<dbReference type="RefSeq" id="WP_148948486.1">
    <property type="nucleotide sequence ID" value="NZ_JBNIKK010000003.1"/>
</dbReference>
<evidence type="ECO:0000256" key="1">
    <source>
        <dbReference type="SAM" id="Coils"/>
    </source>
</evidence>
<keyword evidence="1" id="KW-0175">Coiled coil</keyword>
<reference evidence="3 4" key="1">
    <citation type="submission" date="2019-08" db="EMBL/GenBank/DDBJ databases">
        <title>Bacillus genomes from the desert of Cuatro Cienegas, Coahuila.</title>
        <authorList>
            <person name="Olmedo-Alvarez G."/>
        </authorList>
    </citation>
    <scope>NUCLEOTIDE SEQUENCE [LARGE SCALE GENOMIC DNA]</scope>
    <source>
        <strain evidence="3 4">CH40_1T</strain>
    </source>
</reference>
<organism evidence="3 4">
    <name type="scientific">Rossellomorea vietnamensis</name>
    <dbReference type="NCBI Taxonomy" id="218284"/>
    <lineage>
        <taxon>Bacteria</taxon>
        <taxon>Bacillati</taxon>
        <taxon>Bacillota</taxon>
        <taxon>Bacilli</taxon>
        <taxon>Bacillales</taxon>
        <taxon>Bacillaceae</taxon>
        <taxon>Rossellomorea</taxon>
    </lineage>
</organism>
<accession>A0A5D4K773</accession>
<dbReference type="Proteomes" id="UP000323317">
    <property type="component" value="Unassembled WGS sequence"/>
</dbReference>
<feature type="coiled-coil region" evidence="1">
    <location>
        <begin position="28"/>
        <end position="146"/>
    </location>
</feature>
<evidence type="ECO:0000313" key="3">
    <source>
        <dbReference type="EMBL" id="TYR73174.1"/>
    </source>
</evidence>
<sequence length="178" mass="20880">MKINTTETWLSLLEAQIEKKTKKDGKRKEEYSKDHLQLTSRIEKLEMENDLLLERVENYKNIELALANVYDIAVIFNDSLKAILESQKKIDFLEKRMERFEKELAAQALTINELSHSEFITEASFLENTELIKDNLYKKILHLENRVVMNERESMAEKGSNETKVVRRRLPPGPKSPE</sequence>
<feature type="compositionally biased region" description="Basic and acidic residues" evidence="2">
    <location>
        <begin position="152"/>
        <end position="165"/>
    </location>
</feature>
<gene>
    <name evidence="3" type="ORF">FZC79_19940</name>
</gene>
<comment type="caution">
    <text evidence="3">The sequence shown here is derived from an EMBL/GenBank/DDBJ whole genome shotgun (WGS) entry which is preliminary data.</text>
</comment>
<protein>
    <submittedName>
        <fullName evidence="3">Uncharacterized protein</fullName>
    </submittedName>
</protein>
<evidence type="ECO:0000313" key="4">
    <source>
        <dbReference type="Proteomes" id="UP000323317"/>
    </source>
</evidence>
<evidence type="ECO:0000256" key="2">
    <source>
        <dbReference type="SAM" id="MobiDB-lite"/>
    </source>
</evidence>
<dbReference type="AlphaFoldDB" id="A0A5D4K773"/>